<dbReference type="EMBL" id="JRQI01000022">
    <property type="protein sequence ID" value="KGK58441.1"/>
    <property type="molecule type" value="Genomic_DNA"/>
</dbReference>
<reference evidence="2 3" key="1">
    <citation type="submission" date="2014-10" db="EMBL/GenBank/DDBJ databases">
        <title>Genome sequence of a Xanthomonas strain that is pathogenic on beans.</title>
        <authorList>
            <person name="Aritua V."/>
            <person name="Sapp M."/>
            <person name="Harrison J."/>
            <person name="Smith J."/>
            <person name="Studholme D."/>
        </authorList>
    </citation>
    <scope>NUCLEOTIDE SEQUENCE [LARGE SCALE GENOMIC DNA]</scope>
    <source>
        <strain evidence="2 3">Nyagatare</strain>
    </source>
</reference>
<dbReference type="Proteomes" id="UP000029879">
    <property type="component" value="Unassembled WGS sequence"/>
</dbReference>
<protein>
    <submittedName>
        <fullName evidence="2">Uncharacterized protein</fullName>
    </submittedName>
</protein>
<gene>
    <name evidence="2" type="ORF">NC00_07615</name>
</gene>
<dbReference type="AlphaFoldDB" id="A0AB34PB01"/>
<feature type="compositionally biased region" description="Polar residues" evidence="1">
    <location>
        <begin position="29"/>
        <end position="39"/>
    </location>
</feature>
<organism evidence="2 3">
    <name type="scientific">Xanthomonas cannabis pv. phaseoli</name>
    <dbReference type="NCBI Taxonomy" id="1885902"/>
    <lineage>
        <taxon>Bacteria</taxon>
        <taxon>Pseudomonadati</taxon>
        <taxon>Pseudomonadota</taxon>
        <taxon>Gammaproteobacteria</taxon>
        <taxon>Lysobacterales</taxon>
        <taxon>Lysobacteraceae</taxon>
        <taxon>Xanthomonas</taxon>
    </lineage>
</organism>
<proteinExistence type="predicted"/>
<feature type="compositionally biased region" description="Acidic residues" evidence="1">
    <location>
        <begin position="70"/>
        <end position="88"/>
    </location>
</feature>
<feature type="region of interest" description="Disordered" evidence="1">
    <location>
        <begin position="27"/>
        <end position="88"/>
    </location>
</feature>
<name>A0AB34PB01_9XANT</name>
<evidence type="ECO:0000313" key="3">
    <source>
        <dbReference type="Proteomes" id="UP000029879"/>
    </source>
</evidence>
<comment type="caution">
    <text evidence="2">The sequence shown here is derived from an EMBL/GenBank/DDBJ whole genome shotgun (WGS) entry which is preliminary data.</text>
</comment>
<evidence type="ECO:0000313" key="2">
    <source>
        <dbReference type="EMBL" id="KGK58441.1"/>
    </source>
</evidence>
<sequence>MRACALRMRTAHVHITAAGGRWLRGLLPQESSMRTQDSGATRIDDPTPPNGVKAPGKNEDLLQDGPAQDSEIDDDDGIEDDVDADEDE</sequence>
<accession>A0AB34PB01</accession>
<evidence type="ECO:0000256" key="1">
    <source>
        <dbReference type="SAM" id="MobiDB-lite"/>
    </source>
</evidence>